<proteinExistence type="predicted"/>
<sequence>MAAACPAGMCVVGDRCTVLPGAGVVVARARGAGERYQRAFGASHVRLFPVARQVDSVSPNQCTKGGSSDDEQNQRPHRSDPRT</sequence>
<feature type="region of interest" description="Disordered" evidence="1">
    <location>
        <begin position="56"/>
        <end position="83"/>
    </location>
</feature>
<dbReference type="Proteomes" id="UP000516373">
    <property type="component" value="Chromosome"/>
</dbReference>
<feature type="compositionally biased region" description="Basic and acidic residues" evidence="1">
    <location>
        <begin position="72"/>
        <end position="83"/>
    </location>
</feature>
<dbReference type="EMBL" id="AP023439">
    <property type="protein sequence ID" value="BCL18231.1"/>
    <property type="molecule type" value="Genomic_DNA"/>
</dbReference>
<evidence type="ECO:0000313" key="2">
    <source>
        <dbReference type="EMBL" id="BCL18231.1"/>
    </source>
</evidence>
<name>A0A7G1N692_9ACTN</name>
<protein>
    <submittedName>
        <fullName evidence="2">Uncharacterized protein</fullName>
    </submittedName>
</protein>
<evidence type="ECO:0000256" key="1">
    <source>
        <dbReference type="SAM" id="MobiDB-lite"/>
    </source>
</evidence>
<feature type="compositionally biased region" description="Polar residues" evidence="1">
    <location>
        <begin position="56"/>
        <end position="66"/>
    </location>
</feature>
<dbReference type="AlphaFoldDB" id="A0A7G1N692"/>
<organism evidence="2 3">
    <name type="scientific">Streptomyces tuirus</name>
    <dbReference type="NCBI Taxonomy" id="68278"/>
    <lineage>
        <taxon>Bacteria</taxon>
        <taxon>Bacillati</taxon>
        <taxon>Actinomycetota</taxon>
        <taxon>Actinomycetes</taxon>
        <taxon>Kitasatosporales</taxon>
        <taxon>Streptomycetaceae</taxon>
        <taxon>Streptomyces</taxon>
    </lineage>
</organism>
<dbReference type="KEGG" id="stui:GCM10017668_00740"/>
<evidence type="ECO:0000313" key="3">
    <source>
        <dbReference type="Proteomes" id="UP000516373"/>
    </source>
</evidence>
<reference evidence="2 3" key="1">
    <citation type="journal article" date="2014" name="Int. J. Syst. Evol. Microbiol.">
        <title>Complete genome sequence of Corynebacterium casei LMG S-19264T (=DSM 44701T), isolated from a smear-ripened cheese.</title>
        <authorList>
            <consortium name="US DOE Joint Genome Institute (JGI-PGF)"/>
            <person name="Walter F."/>
            <person name="Albersmeier A."/>
            <person name="Kalinowski J."/>
            <person name="Ruckert C."/>
        </authorList>
    </citation>
    <scope>NUCLEOTIDE SEQUENCE [LARGE SCALE GENOMIC DNA]</scope>
    <source>
        <strain evidence="2 3">JCM 4255</strain>
    </source>
</reference>
<gene>
    <name evidence="2" type="ORF">GCM10017668_00740</name>
</gene>
<accession>A0A7G1N692</accession>